<sequence length="400" mass="44591">MNRTNPNPTNRPTSGANAPSESERAKKKVEADAENKKLSAIIPRQTPESPSGVSKISKRFEKISGFWSPRGKAKKSSHEPPSDAPTNWQEAHTPRNTAHRPTRSLRPDGGLTVLHRSEGTEPPSSHERDEPDSGQEYIFRNENAAQMRDPSETSELTNFAESLPDGKESSIARGVTTPASNTDLDVEIIEKELNALEQLLSNVDDAETQEASTPEEEVSNTAVRNERPDMHELVKSINRRENLLPRQLRERDKPTLPGMKSPVGPGYIVPVTPNKMATEVKRLIDNYSSLGGKGKPLRALNILICVAGDRTNMRDPIAYPETDQIASTLSNLPDRERAKYMFPLFEKLEGYLPTEIRGKIRNSIAELWSCTQVSYNTESAEFHLRAIKRILQEKVIELGS</sequence>
<feature type="compositionally biased region" description="Polar residues" evidence="2">
    <location>
        <begin position="84"/>
        <end position="96"/>
    </location>
</feature>
<dbReference type="RefSeq" id="WP_309897758.1">
    <property type="nucleotide sequence ID" value="NZ_JAVDRF010000001.1"/>
</dbReference>
<feature type="compositionally biased region" description="Basic and acidic residues" evidence="2">
    <location>
        <begin position="21"/>
        <end position="37"/>
    </location>
</feature>
<comment type="caution">
    <text evidence="3">The sequence shown here is derived from an EMBL/GenBank/DDBJ whole genome shotgun (WGS) entry which is preliminary data.</text>
</comment>
<feature type="coiled-coil region" evidence="1">
    <location>
        <begin position="179"/>
        <end position="209"/>
    </location>
</feature>
<evidence type="ECO:0000256" key="1">
    <source>
        <dbReference type="SAM" id="Coils"/>
    </source>
</evidence>
<dbReference type="EMBL" id="JAVDRF010000001">
    <property type="protein sequence ID" value="MDR6534361.1"/>
    <property type="molecule type" value="Genomic_DNA"/>
</dbReference>
<evidence type="ECO:0000256" key="2">
    <source>
        <dbReference type="SAM" id="MobiDB-lite"/>
    </source>
</evidence>
<accession>A0ABU1N8Y0</accession>
<evidence type="ECO:0000313" key="4">
    <source>
        <dbReference type="Proteomes" id="UP001184230"/>
    </source>
</evidence>
<protein>
    <submittedName>
        <fullName evidence="3">Uncharacterized protein</fullName>
    </submittedName>
</protein>
<evidence type="ECO:0000313" key="3">
    <source>
        <dbReference type="EMBL" id="MDR6534361.1"/>
    </source>
</evidence>
<name>A0ABU1N8Y0_9BURK</name>
<organism evidence="3 4">
    <name type="scientific">Variovorax soli</name>
    <dbReference type="NCBI Taxonomy" id="376815"/>
    <lineage>
        <taxon>Bacteria</taxon>
        <taxon>Pseudomonadati</taxon>
        <taxon>Pseudomonadota</taxon>
        <taxon>Betaproteobacteria</taxon>
        <taxon>Burkholderiales</taxon>
        <taxon>Comamonadaceae</taxon>
        <taxon>Variovorax</taxon>
    </lineage>
</organism>
<feature type="compositionally biased region" description="Low complexity" evidence="2">
    <location>
        <begin position="1"/>
        <end position="13"/>
    </location>
</feature>
<reference evidence="3 4" key="1">
    <citation type="submission" date="2023-07" db="EMBL/GenBank/DDBJ databases">
        <title>Sorghum-associated microbial communities from plants grown in Nebraska, USA.</title>
        <authorList>
            <person name="Schachtman D."/>
        </authorList>
    </citation>
    <scope>NUCLEOTIDE SEQUENCE [LARGE SCALE GENOMIC DNA]</scope>
    <source>
        <strain evidence="3 4">DS1781</strain>
    </source>
</reference>
<feature type="compositionally biased region" description="Basic and acidic residues" evidence="2">
    <location>
        <begin position="115"/>
        <end position="131"/>
    </location>
</feature>
<proteinExistence type="predicted"/>
<gene>
    <name evidence="3" type="ORF">J2739_000121</name>
</gene>
<feature type="region of interest" description="Disordered" evidence="2">
    <location>
        <begin position="1"/>
        <end position="178"/>
    </location>
</feature>
<keyword evidence="1" id="KW-0175">Coiled coil</keyword>
<keyword evidence="4" id="KW-1185">Reference proteome</keyword>
<dbReference type="Proteomes" id="UP001184230">
    <property type="component" value="Unassembled WGS sequence"/>
</dbReference>